<dbReference type="Proteomes" id="UP000285405">
    <property type="component" value="Unassembled WGS sequence"/>
</dbReference>
<proteinExistence type="predicted"/>
<evidence type="ECO:0000313" key="2">
    <source>
        <dbReference type="Proteomes" id="UP000285405"/>
    </source>
</evidence>
<reference evidence="1 2" key="1">
    <citation type="journal article" date="2018" name="BMC Genomics">
        <title>Comparative genome analyses reveal sequence features reflecting distinct modes of host-adaptation between dicot and monocot powdery mildew.</title>
        <authorList>
            <person name="Wu Y."/>
            <person name="Ma X."/>
            <person name="Pan Z."/>
            <person name="Kale S.D."/>
            <person name="Song Y."/>
            <person name="King H."/>
            <person name="Zhang Q."/>
            <person name="Presley C."/>
            <person name="Deng X."/>
            <person name="Wei C.I."/>
            <person name="Xiao S."/>
        </authorList>
    </citation>
    <scope>NUCLEOTIDE SEQUENCE [LARGE SCALE GENOMIC DNA]</scope>
    <source>
        <strain evidence="1">UCSC1</strain>
    </source>
</reference>
<dbReference type="AlphaFoldDB" id="A0A420H9N4"/>
<sequence length="91" mass="10252">MWISTDRRWVGNYNMLVDPYVPKKHIQSWKVSNLVVAYSARTCVSFNKFSCLSPPMVPLHSVAVADNLNEVSDGFPDPKIATPKINFLRAA</sequence>
<evidence type="ECO:0000313" key="1">
    <source>
        <dbReference type="EMBL" id="RKF54135.1"/>
    </source>
</evidence>
<organism evidence="1 2">
    <name type="scientific">Golovinomyces cichoracearum</name>
    <dbReference type="NCBI Taxonomy" id="62708"/>
    <lineage>
        <taxon>Eukaryota</taxon>
        <taxon>Fungi</taxon>
        <taxon>Dikarya</taxon>
        <taxon>Ascomycota</taxon>
        <taxon>Pezizomycotina</taxon>
        <taxon>Leotiomycetes</taxon>
        <taxon>Erysiphales</taxon>
        <taxon>Erysiphaceae</taxon>
        <taxon>Golovinomyces</taxon>
    </lineage>
</organism>
<protein>
    <submittedName>
        <fullName evidence="1">Uncharacterized protein</fullName>
    </submittedName>
</protein>
<gene>
    <name evidence="1" type="ORF">GcC1_214006</name>
</gene>
<dbReference type="EMBL" id="MCBR01021441">
    <property type="protein sequence ID" value="RKF54135.1"/>
    <property type="molecule type" value="Genomic_DNA"/>
</dbReference>
<name>A0A420H9N4_9PEZI</name>
<accession>A0A420H9N4</accession>
<comment type="caution">
    <text evidence="1">The sequence shown here is derived from an EMBL/GenBank/DDBJ whole genome shotgun (WGS) entry which is preliminary data.</text>
</comment>